<evidence type="ECO:0000256" key="1">
    <source>
        <dbReference type="ARBA" id="ARBA00004429"/>
    </source>
</evidence>
<dbReference type="GO" id="GO:0055085">
    <property type="term" value="P:transmembrane transport"/>
    <property type="evidence" value="ECO:0007669"/>
    <property type="project" value="InterPro"/>
</dbReference>
<comment type="subcellular location">
    <subcellularLocation>
        <location evidence="1">Cell inner membrane</location>
        <topology evidence="1">Multi-pass membrane protein</topology>
    </subcellularLocation>
    <subcellularLocation>
        <location evidence="9">Cell membrane</location>
        <topology evidence="9">Multi-pass membrane protein</topology>
    </subcellularLocation>
</comment>
<dbReference type="GO" id="GO:0005886">
    <property type="term" value="C:plasma membrane"/>
    <property type="evidence" value="ECO:0007669"/>
    <property type="project" value="UniProtKB-SubCell"/>
</dbReference>
<dbReference type="PANTHER" id="PTHR43163">
    <property type="entry name" value="DIPEPTIDE TRANSPORT SYSTEM PERMEASE PROTEIN DPPB-RELATED"/>
    <property type="match status" value="1"/>
</dbReference>
<dbReference type="EMBL" id="CP158293">
    <property type="protein sequence ID" value="XBV46820.1"/>
    <property type="molecule type" value="Genomic_DNA"/>
</dbReference>
<geneLocation type="plasmid" evidence="11">
    <name>plasmindA</name>
</geneLocation>
<dbReference type="InterPro" id="IPR035906">
    <property type="entry name" value="MetI-like_sf"/>
</dbReference>
<feature type="transmembrane region" description="Helical" evidence="9">
    <location>
        <begin position="29"/>
        <end position="51"/>
    </location>
</feature>
<feature type="transmembrane region" description="Helical" evidence="9">
    <location>
        <begin position="310"/>
        <end position="332"/>
    </location>
</feature>
<feature type="transmembrane region" description="Helical" evidence="9">
    <location>
        <begin position="122"/>
        <end position="147"/>
    </location>
</feature>
<keyword evidence="6 9" id="KW-1133">Transmembrane helix</keyword>
<comment type="similarity">
    <text evidence="8">Belongs to the binding-protein-dependent transport system permease family. OppBC subfamily.</text>
</comment>
<feature type="transmembrane region" description="Helical" evidence="9">
    <location>
        <begin position="264"/>
        <end position="290"/>
    </location>
</feature>
<protein>
    <submittedName>
        <fullName evidence="11">ABC transporter permease</fullName>
    </submittedName>
</protein>
<dbReference type="Gene3D" id="1.10.3720.10">
    <property type="entry name" value="MetI-like"/>
    <property type="match status" value="1"/>
</dbReference>
<evidence type="ECO:0000256" key="3">
    <source>
        <dbReference type="ARBA" id="ARBA00022475"/>
    </source>
</evidence>
<dbReference type="InterPro" id="IPR045621">
    <property type="entry name" value="BPD_transp_1_N"/>
</dbReference>
<evidence type="ECO:0000256" key="7">
    <source>
        <dbReference type="ARBA" id="ARBA00023136"/>
    </source>
</evidence>
<keyword evidence="3" id="KW-1003">Cell membrane</keyword>
<name>A0AAU7U1Z1_9GAMM</name>
<sequence>MSRSHAAEQKPALPLSHTSKRVLYALRSALIQAVPAALGIVLVVFVLLQLVPGDVVDVMASQSGSASAETMAWLRAEYGLDQPVLAQFWNYLWHLAHLSLGYSPRFGTDVTSLIAGRLPDTLLLMLLAQAVALLVGIGFGVIMAVWANKWPDRLLTLVNLLLYSLPGFWIGLLVLLLFSVQLNWLPSGGNQTIGANLSGGGALLDKLRHAVLPVLALSSYFIAIYARLTRSALLDIADQDFIRTAHAKGLAPWRIVSRHMLRCALTPVTTVAGLYFGNLLGGAAVIETVFSWPGLGSLAMEAIIARDFNVVLGILLLSAFMVVIVNVLVDLLQSLIDPRMEGRA</sequence>
<feature type="domain" description="ABC transmembrane type-1" evidence="10">
    <location>
        <begin position="118"/>
        <end position="333"/>
    </location>
</feature>
<keyword evidence="4" id="KW-0997">Cell inner membrane</keyword>
<keyword evidence="5 9" id="KW-0812">Transmembrane</keyword>
<evidence type="ECO:0000256" key="8">
    <source>
        <dbReference type="ARBA" id="ARBA00024202"/>
    </source>
</evidence>
<feature type="transmembrane region" description="Helical" evidence="9">
    <location>
        <begin position="154"/>
        <end position="178"/>
    </location>
</feature>
<dbReference type="CDD" id="cd06261">
    <property type="entry name" value="TM_PBP2"/>
    <property type="match status" value="1"/>
</dbReference>
<dbReference type="PANTHER" id="PTHR43163:SF6">
    <property type="entry name" value="DIPEPTIDE TRANSPORT SYSTEM PERMEASE PROTEIN DPPB-RELATED"/>
    <property type="match status" value="1"/>
</dbReference>
<keyword evidence="11" id="KW-0614">Plasmid</keyword>
<evidence type="ECO:0000256" key="9">
    <source>
        <dbReference type="RuleBase" id="RU363032"/>
    </source>
</evidence>
<dbReference type="AlphaFoldDB" id="A0AAU7U1Z1"/>
<keyword evidence="2 9" id="KW-0813">Transport</keyword>
<evidence type="ECO:0000256" key="6">
    <source>
        <dbReference type="ARBA" id="ARBA00022989"/>
    </source>
</evidence>
<dbReference type="RefSeq" id="WP_336768263.1">
    <property type="nucleotide sequence ID" value="NZ_CP158293.1"/>
</dbReference>
<evidence type="ECO:0000256" key="2">
    <source>
        <dbReference type="ARBA" id="ARBA00022448"/>
    </source>
</evidence>
<feature type="transmembrane region" description="Helical" evidence="9">
    <location>
        <begin position="207"/>
        <end position="226"/>
    </location>
</feature>
<dbReference type="Pfam" id="PF00528">
    <property type="entry name" value="BPD_transp_1"/>
    <property type="match status" value="1"/>
</dbReference>
<evidence type="ECO:0000256" key="5">
    <source>
        <dbReference type="ARBA" id="ARBA00022692"/>
    </source>
</evidence>
<accession>A0AAU7U1Z1</accession>
<dbReference type="PROSITE" id="PS50928">
    <property type="entry name" value="ABC_TM1"/>
    <property type="match status" value="1"/>
</dbReference>
<evidence type="ECO:0000259" key="10">
    <source>
        <dbReference type="PROSITE" id="PS50928"/>
    </source>
</evidence>
<organism evidence="11">
    <name type="scientific">Pantoea sp. BJ2</name>
    <dbReference type="NCBI Taxonomy" id="3141322"/>
    <lineage>
        <taxon>Bacteria</taxon>
        <taxon>Pseudomonadati</taxon>
        <taxon>Pseudomonadota</taxon>
        <taxon>Gammaproteobacteria</taxon>
        <taxon>Enterobacterales</taxon>
        <taxon>Erwiniaceae</taxon>
        <taxon>Pantoea</taxon>
    </lineage>
</organism>
<proteinExistence type="inferred from homology"/>
<evidence type="ECO:0000256" key="4">
    <source>
        <dbReference type="ARBA" id="ARBA00022519"/>
    </source>
</evidence>
<gene>
    <name evidence="11" type="ORF">AAF463_21940</name>
</gene>
<keyword evidence="7 9" id="KW-0472">Membrane</keyword>
<evidence type="ECO:0000313" key="11">
    <source>
        <dbReference type="EMBL" id="XBV46820.1"/>
    </source>
</evidence>
<dbReference type="Pfam" id="PF19300">
    <property type="entry name" value="BPD_transp_1_N"/>
    <property type="match status" value="1"/>
</dbReference>
<dbReference type="InterPro" id="IPR000515">
    <property type="entry name" value="MetI-like"/>
</dbReference>
<reference evidence="11" key="1">
    <citation type="submission" date="2024-06" db="EMBL/GenBank/DDBJ databases">
        <title>Multiomics insights into the TNT degradation mechanism by Pantoea sp. BJ2 isolated from an ammunition destruction site.</title>
        <authorList>
            <person name="Luo J."/>
        </authorList>
    </citation>
    <scope>NUCLEOTIDE SEQUENCE</scope>
    <source>
        <strain evidence="11">BJ2</strain>
        <plasmid evidence="11">plasmindA</plasmid>
    </source>
</reference>
<dbReference type="SUPFAM" id="SSF161098">
    <property type="entry name" value="MetI-like"/>
    <property type="match status" value="1"/>
</dbReference>